<comment type="subcellular location">
    <subcellularLocation>
        <location evidence="1">Membrane</location>
        <topology evidence="1">Multi-pass membrane protein</topology>
    </subcellularLocation>
</comment>
<evidence type="ECO:0000256" key="3">
    <source>
        <dbReference type="ARBA" id="ARBA00022692"/>
    </source>
</evidence>
<feature type="transmembrane region" description="Helical" evidence="6">
    <location>
        <begin position="16"/>
        <end position="37"/>
    </location>
</feature>
<evidence type="ECO:0000256" key="5">
    <source>
        <dbReference type="ARBA" id="ARBA00023136"/>
    </source>
</evidence>
<protein>
    <recommendedName>
        <fullName evidence="7">GtrA/DPMS transmembrane domain-containing protein</fullName>
    </recommendedName>
</protein>
<evidence type="ECO:0000313" key="9">
    <source>
        <dbReference type="Proteomes" id="UP000619260"/>
    </source>
</evidence>
<reference evidence="8" key="1">
    <citation type="submission" date="2021-01" db="EMBL/GenBank/DDBJ databases">
        <title>Whole genome shotgun sequence of Virgisporangium aliadipatigenens NBRC 105644.</title>
        <authorList>
            <person name="Komaki H."/>
            <person name="Tamura T."/>
        </authorList>
    </citation>
    <scope>NUCLEOTIDE SEQUENCE</scope>
    <source>
        <strain evidence="8">NBRC 105644</strain>
    </source>
</reference>
<dbReference type="Proteomes" id="UP000619260">
    <property type="component" value="Unassembled WGS sequence"/>
</dbReference>
<organism evidence="8 9">
    <name type="scientific">Virgisporangium aliadipatigenens</name>
    <dbReference type="NCBI Taxonomy" id="741659"/>
    <lineage>
        <taxon>Bacteria</taxon>
        <taxon>Bacillati</taxon>
        <taxon>Actinomycetota</taxon>
        <taxon>Actinomycetes</taxon>
        <taxon>Micromonosporales</taxon>
        <taxon>Micromonosporaceae</taxon>
        <taxon>Virgisporangium</taxon>
    </lineage>
</organism>
<evidence type="ECO:0000313" key="8">
    <source>
        <dbReference type="EMBL" id="GIJ46685.1"/>
    </source>
</evidence>
<comment type="caution">
    <text evidence="8">The sequence shown here is derived from an EMBL/GenBank/DDBJ whole genome shotgun (WGS) entry which is preliminary data.</text>
</comment>
<dbReference type="AlphaFoldDB" id="A0A8J3YMK7"/>
<dbReference type="GO" id="GO:0005886">
    <property type="term" value="C:plasma membrane"/>
    <property type="evidence" value="ECO:0007669"/>
    <property type="project" value="TreeGrafter"/>
</dbReference>
<dbReference type="GO" id="GO:0000271">
    <property type="term" value="P:polysaccharide biosynthetic process"/>
    <property type="evidence" value="ECO:0007669"/>
    <property type="project" value="InterPro"/>
</dbReference>
<name>A0A8J3YMK7_9ACTN</name>
<dbReference type="PANTHER" id="PTHR38459">
    <property type="entry name" value="PROPHAGE BACTOPRENOL-LINKED GLUCOSE TRANSLOCASE HOMOLOG"/>
    <property type="match status" value="1"/>
</dbReference>
<keyword evidence="9" id="KW-1185">Reference proteome</keyword>
<dbReference type="RefSeq" id="WP_203900210.1">
    <property type="nucleotide sequence ID" value="NZ_BOPF01000012.1"/>
</dbReference>
<feature type="domain" description="GtrA/DPMS transmembrane" evidence="7">
    <location>
        <begin position="18"/>
        <end position="131"/>
    </location>
</feature>
<dbReference type="InterPro" id="IPR051401">
    <property type="entry name" value="GtrA_CellWall_Glycosyl"/>
</dbReference>
<dbReference type="EMBL" id="BOPF01000012">
    <property type="protein sequence ID" value="GIJ46685.1"/>
    <property type="molecule type" value="Genomic_DNA"/>
</dbReference>
<evidence type="ECO:0000256" key="4">
    <source>
        <dbReference type="ARBA" id="ARBA00022989"/>
    </source>
</evidence>
<sequence length="133" mass="14193">MTQAPTRLTALYTNSAVRYLVIGGASAGLDAGLLWLLHGVFGAYLPVATFVAVATAFFFNFALNRMWSFGSTAPVGAQFAKYLALGVLNWLANVAGVTGLVALGMHYLVAKVLVVAVVTVLNYVVYKAWVFRS</sequence>
<dbReference type="InterPro" id="IPR007267">
    <property type="entry name" value="GtrA_DPMS_TM"/>
</dbReference>
<feature type="transmembrane region" description="Helical" evidence="6">
    <location>
        <begin position="108"/>
        <end position="126"/>
    </location>
</feature>
<feature type="transmembrane region" description="Helical" evidence="6">
    <location>
        <begin position="82"/>
        <end position="102"/>
    </location>
</feature>
<evidence type="ECO:0000256" key="2">
    <source>
        <dbReference type="ARBA" id="ARBA00009399"/>
    </source>
</evidence>
<keyword evidence="4 6" id="KW-1133">Transmembrane helix</keyword>
<keyword evidence="3 6" id="KW-0812">Transmembrane</keyword>
<comment type="similarity">
    <text evidence="2">Belongs to the GtrA family.</text>
</comment>
<dbReference type="PANTHER" id="PTHR38459:SF1">
    <property type="entry name" value="PROPHAGE BACTOPRENOL-LINKED GLUCOSE TRANSLOCASE HOMOLOG"/>
    <property type="match status" value="1"/>
</dbReference>
<feature type="transmembrane region" description="Helical" evidence="6">
    <location>
        <begin position="43"/>
        <end position="62"/>
    </location>
</feature>
<evidence type="ECO:0000256" key="6">
    <source>
        <dbReference type="SAM" id="Phobius"/>
    </source>
</evidence>
<proteinExistence type="inferred from homology"/>
<keyword evidence="5 6" id="KW-0472">Membrane</keyword>
<accession>A0A8J3YMK7</accession>
<gene>
    <name evidence="8" type="ORF">Val02_35710</name>
</gene>
<evidence type="ECO:0000256" key="1">
    <source>
        <dbReference type="ARBA" id="ARBA00004141"/>
    </source>
</evidence>
<dbReference type="Pfam" id="PF04138">
    <property type="entry name" value="GtrA_DPMS_TM"/>
    <property type="match status" value="1"/>
</dbReference>
<evidence type="ECO:0000259" key="7">
    <source>
        <dbReference type="Pfam" id="PF04138"/>
    </source>
</evidence>